<dbReference type="RefSeq" id="WP_149267464.1">
    <property type="nucleotide sequence ID" value="NZ_VFJB01000010.1"/>
</dbReference>
<keyword evidence="4" id="KW-1185">Reference proteome</keyword>
<evidence type="ECO:0000313" key="4">
    <source>
        <dbReference type="Proteomes" id="UP000322876"/>
    </source>
</evidence>
<dbReference type="Pfam" id="PF09851">
    <property type="entry name" value="SHOCT"/>
    <property type="match status" value="1"/>
</dbReference>
<dbReference type="InterPro" id="IPR018649">
    <property type="entry name" value="SHOCT"/>
</dbReference>
<dbReference type="OrthoDB" id="5461365at2"/>
<keyword evidence="1" id="KW-1133">Transmembrane helix</keyword>
<accession>A0A5A8F1Y8</accession>
<feature type="domain" description="SHOCT" evidence="2">
    <location>
        <begin position="53"/>
        <end position="79"/>
    </location>
</feature>
<dbReference type="Proteomes" id="UP000322876">
    <property type="component" value="Unassembled WGS sequence"/>
</dbReference>
<reference evidence="3 4" key="1">
    <citation type="submission" date="2019-06" db="EMBL/GenBank/DDBJ databases">
        <title>Genomic insights into carbon and energy metabolism of Deferribacter autotrophicus revealed new metabolic traits in the phylum Deferribacteres.</title>
        <authorList>
            <person name="Slobodkin A.I."/>
            <person name="Slobodkina G.B."/>
            <person name="Allioux M."/>
            <person name="Alain K."/>
            <person name="Jebbar M."/>
            <person name="Shadrin V."/>
            <person name="Kublanov I.V."/>
            <person name="Toshchakov S.V."/>
            <person name="Bonch-Osmolovskaya E.A."/>
        </authorList>
    </citation>
    <scope>NUCLEOTIDE SEQUENCE [LARGE SCALE GENOMIC DNA]</scope>
    <source>
        <strain evidence="3 4">SL50</strain>
    </source>
</reference>
<dbReference type="AlphaFoldDB" id="A0A5A8F1Y8"/>
<name>A0A5A8F1Y8_9BACT</name>
<protein>
    <submittedName>
        <fullName evidence="3">SHOCT domain-containing protein</fullName>
    </submittedName>
</protein>
<feature type="transmembrane region" description="Helical" evidence="1">
    <location>
        <begin position="12"/>
        <end position="37"/>
    </location>
</feature>
<sequence>MIHGFGGGYGFGFMGIFNMIIWLVILIAIIYALIYLIKGFTSHSNIKESSSHEALKILNQRYAKGEITKEEYIDMKRDIED</sequence>
<dbReference type="EMBL" id="VFJB01000010">
    <property type="protein sequence ID" value="KAA0256886.1"/>
    <property type="molecule type" value="Genomic_DNA"/>
</dbReference>
<keyword evidence="1" id="KW-0812">Transmembrane</keyword>
<evidence type="ECO:0000313" key="3">
    <source>
        <dbReference type="EMBL" id="KAA0256886.1"/>
    </source>
</evidence>
<proteinExistence type="predicted"/>
<evidence type="ECO:0000256" key="1">
    <source>
        <dbReference type="SAM" id="Phobius"/>
    </source>
</evidence>
<evidence type="ECO:0000259" key="2">
    <source>
        <dbReference type="Pfam" id="PF09851"/>
    </source>
</evidence>
<gene>
    <name evidence="3" type="ORF">FHQ18_12230</name>
</gene>
<comment type="caution">
    <text evidence="3">The sequence shown here is derived from an EMBL/GenBank/DDBJ whole genome shotgun (WGS) entry which is preliminary data.</text>
</comment>
<keyword evidence="1" id="KW-0472">Membrane</keyword>
<organism evidence="3 4">
    <name type="scientific">Deferribacter autotrophicus</name>
    <dbReference type="NCBI Taxonomy" id="500465"/>
    <lineage>
        <taxon>Bacteria</taxon>
        <taxon>Pseudomonadati</taxon>
        <taxon>Deferribacterota</taxon>
        <taxon>Deferribacteres</taxon>
        <taxon>Deferribacterales</taxon>
        <taxon>Deferribacteraceae</taxon>
        <taxon>Deferribacter</taxon>
    </lineage>
</organism>